<keyword evidence="2" id="KW-1185">Reference proteome</keyword>
<evidence type="ECO:0000313" key="2">
    <source>
        <dbReference type="Proteomes" id="UP000193307"/>
    </source>
</evidence>
<accession>A0A1Y5RLL1</accession>
<dbReference type="STRING" id="658057.SAMN04488032_10130"/>
<name>A0A1Y5RLL1_9RHOB</name>
<dbReference type="EMBL" id="FWFW01000001">
    <property type="protein sequence ID" value="SLN20339.1"/>
    <property type="molecule type" value="Genomic_DNA"/>
</dbReference>
<dbReference type="PANTHER" id="PTHR36057:SF1">
    <property type="entry name" value="LIPOPROTEIN LIPID ATTACHMENT SITE-LIKE PROTEIN, PUTATIVE (DUF1223)-RELATED"/>
    <property type="match status" value="1"/>
</dbReference>
<evidence type="ECO:0000313" key="1">
    <source>
        <dbReference type="EMBL" id="SLN20339.1"/>
    </source>
</evidence>
<dbReference type="AlphaFoldDB" id="A0A1Y5RLL1"/>
<dbReference type="RefSeq" id="WP_085847579.1">
    <property type="nucleotide sequence ID" value="NZ_FNZV01000001.1"/>
</dbReference>
<reference evidence="1 2" key="1">
    <citation type="submission" date="2017-03" db="EMBL/GenBank/DDBJ databases">
        <authorList>
            <person name="Afonso C.L."/>
            <person name="Miller P.J."/>
            <person name="Scott M.A."/>
            <person name="Spackman E."/>
            <person name="Goraichik I."/>
            <person name="Dimitrov K.M."/>
            <person name="Suarez D.L."/>
            <person name="Swayne D.E."/>
        </authorList>
    </citation>
    <scope>NUCLEOTIDE SEQUENCE [LARGE SCALE GENOMIC DNA]</scope>
    <source>
        <strain evidence="1 2">CECT 7971</strain>
    </source>
</reference>
<dbReference type="OrthoDB" id="9808254at2"/>
<dbReference type="PANTHER" id="PTHR36057">
    <property type="match status" value="1"/>
</dbReference>
<evidence type="ECO:0008006" key="3">
    <source>
        <dbReference type="Google" id="ProtNLM"/>
    </source>
</evidence>
<dbReference type="Pfam" id="PF06764">
    <property type="entry name" value="DUF1223"/>
    <property type="match status" value="1"/>
</dbReference>
<organism evidence="1 2">
    <name type="scientific">Pacificibacter marinus</name>
    <dbReference type="NCBI Taxonomy" id="658057"/>
    <lineage>
        <taxon>Bacteria</taxon>
        <taxon>Pseudomonadati</taxon>
        <taxon>Pseudomonadota</taxon>
        <taxon>Alphaproteobacteria</taxon>
        <taxon>Rhodobacterales</taxon>
        <taxon>Roseobacteraceae</taxon>
        <taxon>Pacificibacter</taxon>
    </lineage>
</organism>
<sequence length="259" mass="27999">MRHALPHHSHRNPIARALGFVAATALGAGLSLVPLSSSAQDAVSRPAVVVELFTSQGCSSCPPADALFSKVAKRDDVIALALHVDYWDYIGWKDVFADPKFTLRQRAYARAAGHRTIYTPQMIVSGVDHIVGFKPMELADLIMDHRSKAGPTSVALSATRIEDALTISMVPLGPLPPAMRVQVVQFRPLEKVTIRMGENAGKTIDYANVVTSWNYVADWDGVAPLQVDVPTITADPVAVILQQDVNQLPGHIVAAVRID</sequence>
<dbReference type="InterPro" id="IPR010634">
    <property type="entry name" value="DUF1223"/>
</dbReference>
<dbReference type="SUPFAM" id="SSF52833">
    <property type="entry name" value="Thioredoxin-like"/>
    <property type="match status" value="1"/>
</dbReference>
<dbReference type="Proteomes" id="UP000193307">
    <property type="component" value="Unassembled WGS sequence"/>
</dbReference>
<protein>
    <recommendedName>
        <fullName evidence="3">DUF1223 domain-containing protein</fullName>
    </recommendedName>
</protein>
<proteinExistence type="predicted"/>
<dbReference type="InterPro" id="IPR036249">
    <property type="entry name" value="Thioredoxin-like_sf"/>
</dbReference>
<gene>
    <name evidence="1" type="ORF">PAM7971_00620</name>
</gene>